<gene>
    <name evidence="2" type="ORF">VPK24_07715</name>
</gene>
<reference evidence="3" key="1">
    <citation type="journal article" date="2024" name="Algal Res.">
        <title>Biochemical, toxicological and genomic investigation of a high-biomass producing Limnothrix strain isolated from Italian shallow drinking water reservoir.</title>
        <authorList>
            <person name="Simonazzi M."/>
            <person name="Shishido T.K."/>
            <person name="Delbaje E."/>
            <person name="Wahlsten M."/>
            <person name="Fewer D.P."/>
            <person name="Sivonen K."/>
            <person name="Pezzolesi L."/>
            <person name="Pistocchi R."/>
        </authorList>
    </citation>
    <scope>NUCLEOTIDE SEQUENCE [LARGE SCALE GENOMIC DNA]</scope>
    <source>
        <strain evidence="3">LRLZ20PSL1</strain>
    </source>
</reference>
<proteinExistence type="predicted"/>
<dbReference type="EMBL" id="JAZAQF010000044">
    <property type="protein sequence ID" value="MFG3817520.1"/>
    <property type="molecule type" value="Genomic_DNA"/>
</dbReference>
<comment type="caution">
    <text evidence="2">The sequence shown here is derived from an EMBL/GenBank/DDBJ whole genome shotgun (WGS) entry which is preliminary data.</text>
</comment>
<keyword evidence="1" id="KW-0812">Transmembrane</keyword>
<feature type="transmembrane region" description="Helical" evidence="1">
    <location>
        <begin position="21"/>
        <end position="41"/>
    </location>
</feature>
<accession>A0ABW7CBH6</accession>
<protein>
    <submittedName>
        <fullName evidence="2">Uncharacterized protein</fullName>
    </submittedName>
</protein>
<sequence length="91" mass="10416">MTAPPSSPNWQTKFWLWADRALMANLFLVFLSFAWLAIAVVGRSLHKPFGFDLWYSLWQPLWQPALGILMAGAILNGIGRWIAKRLDRSQS</sequence>
<keyword evidence="1" id="KW-0472">Membrane</keyword>
<evidence type="ECO:0000313" key="2">
    <source>
        <dbReference type="EMBL" id="MFG3817520.1"/>
    </source>
</evidence>
<keyword evidence="3" id="KW-1185">Reference proteome</keyword>
<name>A0ABW7CBH6_9CYAN</name>
<evidence type="ECO:0000256" key="1">
    <source>
        <dbReference type="SAM" id="Phobius"/>
    </source>
</evidence>
<dbReference type="Proteomes" id="UP001604335">
    <property type="component" value="Unassembled WGS sequence"/>
</dbReference>
<feature type="transmembrane region" description="Helical" evidence="1">
    <location>
        <begin position="61"/>
        <end position="83"/>
    </location>
</feature>
<evidence type="ECO:0000313" key="3">
    <source>
        <dbReference type="Proteomes" id="UP001604335"/>
    </source>
</evidence>
<organism evidence="2 3">
    <name type="scientific">Limnothrix redekei LRLZ20PSL1</name>
    <dbReference type="NCBI Taxonomy" id="3112953"/>
    <lineage>
        <taxon>Bacteria</taxon>
        <taxon>Bacillati</taxon>
        <taxon>Cyanobacteriota</taxon>
        <taxon>Cyanophyceae</taxon>
        <taxon>Pseudanabaenales</taxon>
        <taxon>Pseudanabaenaceae</taxon>
        <taxon>Limnothrix</taxon>
    </lineage>
</organism>
<keyword evidence="1" id="KW-1133">Transmembrane helix</keyword>
<dbReference type="RefSeq" id="WP_234407004.1">
    <property type="nucleotide sequence ID" value="NZ_JAZAQF010000044.1"/>
</dbReference>